<keyword evidence="7 11" id="KW-0067">ATP-binding</keyword>
<comment type="subcellular location">
    <subcellularLocation>
        <location evidence="1 11">Cytoplasm</location>
    </subcellularLocation>
</comment>
<dbReference type="Gene3D" id="3.30.930.10">
    <property type="entry name" value="Bira Bifunctional Protein, Domain 2"/>
    <property type="match status" value="1"/>
</dbReference>
<organism evidence="13">
    <name type="scientific">candidate division WOR-3 bacterium</name>
    <dbReference type="NCBI Taxonomy" id="2052148"/>
    <lineage>
        <taxon>Bacteria</taxon>
        <taxon>Bacteria division WOR-3</taxon>
    </lineage>
</organism>
<dbReference type="InterPro" id="IPR036388">
    <property type="entry name" value="WH-like_DNA-bd_sf"/>
</dbReference>
<gene>
    <name evidence="11" type="primary">pheS</name>
    <name evidence="13" type="ORF">ENS41_00840</name>
</gene>
<keyword evidence="9 11" id="KW-0648">Protein biosynthesis</keyword>
<dbReference type="PANTHER" id="PTHR11538">
    <property type="entry name" value="PHENYLALANYL-TRNA SYNTHETASE"/>
    <property type="match status" value="1"/>
</dbReference>
<comment type="similarity">
    <text evidence="2 11">Belongs to the class-II aminoacyl-tRNA synthetase family. Phe-tRNA synthetase alpha subunit type 2 subfamily.</text>
</comment>
<evidence type="ECO:0000256" key="7">
    <source>
        <dbReference type="ARBA" id="ARBA00022840"/>
    </source>
</evidence>
<keyword evidence="3 11" id="KW-0963">Cytoplasm</keyword>
<evidence type="ECO:0000256" key="4">
    <source>
        <dbReference type="ARBA" id="ARBA00022598"/>
    </source>
</evidence>
<feature type="binding site" evidence="11">
    <location>
        <position position="346"/>
    </location>
    <ligand>
        <name>L-phenylalanine</name>
        <dbReference type="ChEBI" id="CHEBI:58095"/>
    </ligand>
</feature>
<dbReference type="GO" id="GO:0005737">
    <property type="term" value="C:cytoplasm"/>
    <property type="evidence" value="ECO:0007669"/>
    <property type="project" value="UniProtKB-SubCell"/>
</dbReference>
<dbReference type="CDD" id="cd00496">
    <property type="entry name" value="PheRS_alpha_core"/>
    <property type="match status" value="1"/>
</dbReference>
<feature type="binding site" evidence="11">
    <location>
        <position position="427"/>
    </location>
    <ligand>
        <name>Mg(2+)</name>
        <dbReference type="ChEBI" id="CHEBI:18420"/>
        <note>ligand shared with heterodimeric partner</note>
    </ligand>
</feature>
<evidence type="ECO:0000256" key="5">
    <source>
        <dbReference type="ARBA" id="ARBA00022723"/>
    </source>
</evidence>
<dbReference type="InterPro" id="IPR022917">
    <property type="entry name" value="Phe_tRNA_ligase_alpha_bac/arc"/>
</dbReference>
<sequence>MTRLPETEFRLLAALEPERALTVEELVQKTGMDQSQVAGTAEMLARRGLVMVLTSEHEEFSLTEEGRQAASAGLPERIAARAIRAAGGTVALQDLPALLGKEDTRTEVKWLTRKGWCSREAGMLTLTAGADSRPGPDEAAIAVLAKLGQATGQELAAAGLDPAEVAALLRGRAELVRRRRRTRRTVALTDAGRELVAAGIQPASEVTQLTPELLASGRWREVILKKYDVGLGTARRFPGKAHPLQRVIQETRRAFLEMGFEETASATVETAFWNFDALFQPQDHPAREMQDTFYLAEPRLGRLPDDELVSRVGCTHEDGGETGSTGWRYKWDIELARRLVLRTHTTATTIRAVAANPEPPRKVFSVGKVFRRENVDATHLPEFIQIDGIIIDEGASLATLFGTLSEFYRRMGAKEVRFRPSFFPYTEPSAEAYAFIEGLGWVEMCGCGVFRPEVTRPLGCRVPVIAWGGGLERVAMLRFGLDDIRKLYLADINWLREARLCR</sequence>
<keyword evidence="8 11" id="KW-0460">Magnesium</keyword>
<evidence type="ECO:0000256" key="3">
    <source>
        <dbReference type="ARBA" id="ARBA00022490"/>
    </source>
</evidence>
<evidence type="ECO:0000256" key="6">
    <source>
        <dbReference type="ARBA" id="ARBA00022741"/>
    </source>
</evidence>
<evidence type="ECO:0000256" key="9">
    <source>
        <dbReference type="ARBA" id="ARBA00022917"/>
    </source>
</evidence>
<dbReference type="GO" id="GO:0005524">
    <property type="term" value="F:ATP binding"/>
    <property type="evidence" value="ECO:0007669"/>
    <property type="project" value="UniProtKB-UniRule"/>
</dbReference>
<dbReference type="SUPFAM" id="SSF55681">
    <property type="entry name" value="Class II aaRS and biotin synthetases"/>
    <property type="match status" value="1"/>
</dbReference>
<keyword evidence="4 11" id="KW-0436">Ligase</keyword>
<proteinExistence type="inferred from homology"/>
<dbReference type="NCBIfam" id="TIGR00468">
    <property type="entry name" value="pheS"/>
    <property type="match status" value="1"/>
</dbReference>
<dbReference type="PANTHER" id="PTHR11538:SF40">
    <property type="entry name" value="PHENYLALANINE--TRNA LIGASE ALPHA SUBUNIT"/>
    <property type="match status" value="1"/>
</dbReference>
<dbReference type="GO" id="GO:0000049">
    <property type="term" value="F:tRNA binding"/>
    <property type="evidence" value="ECO:0007669"/>
    <property type="project" value="InterPro"/>
</dbReference>
<comment type="subunit">
    <text evidence="11">Tetramer of two alpha and two beta subunits.</text>
</comment>
<dbReference type="Pfam" id="PF01409">
    <property type="entry name" value="tRNA-synt_2d"/>
    <property type="match status" value="1"/>
</dbReference>
<dbReference type="NCBIfam" id="NF003210">
    <property type="entry name" value="PRK04172.1"/>
    <property type="match status" value="1"/>
</dbReference>
<feature type="domain" description="Aminoacyl-transfer RNA synthetases class-II family profile" evidence="12">
    <location>
        <begin position="245"/>
        <end position="497"/>
    </location>
</feature>
<protein>
    <recommendedName>
        <fullName evidence="11">Phenylalanine--tRNA ligase alpha subunit</fullName>
        <ecNumber evidence="11">6.1.1.20</ecNumber>
    </recommendedName>
    <alternativeName>
        <fullName evidence="11">Phenylalanyl-tRNA synthetase alpha subunit</fullName>
        <shortName evidence="11">PheRS</shortName>
    </alternativeName>
</protein>
<dbReference type="EMBL" id="DSUT01000013">
    <property type="protein sequence ID" value="HGK27488.1"/>
    <property type="molecule type" value="Genomic_DNA"/>
</dbReference>
<evidence type="ECO:0000256" key="1">
    <source>
        <dbReference type="ARBA" id="ARBA00004496"/>
    </source>
</evidence>
<dbReference type="GO" id="GO:0006432">
    <property type="term" value="P:phenylalanyl-tRNA aminoacylation"/>
    <property type="evidence" value="ECO:0007669"/>
    <property type="project" value="UniProtKB-UniRule"/>
</dbReference>
<dbReference type="HAMAP" id="MF_00282">
    <property type="entry name" value="Phe_tRNA_synth_alpha2"/>
    <property type="match status" value="1"/>
</dbReference>
<evidence type="ECO:0000256" key="8">
    <source>
        <dbReference type="ARBA" id="ARBA00022842"/>
    </source>
</evidence>
<dbReference type="InterPro" id="IPR006195">
    <property type="entry name" value="aa-tRNA-synth_II"/>
</dbReference>
<dbReference type="FunFam" id="3.30.930.10:FF:000095">
    <property type="entry name" value="Phenylalanine--tRNA ligase alpha subunit"/>
    <property type="match status" value="1"/>
</dbReference>
<dbReference type="SUPFAM" id="SSF46785">
    <property type="entry name" value="Winged helix' DNA-binding domain"/>
    <property type="match status" value="1"/>
</dbReference>
<comment type="cofactor">
    <cofactor evidence="11">
        <name>Mg(2+)</name>
        <dbReference type="ChEBI" id="CHEBI:18420"/>
    </cofactor>
    <text evidence="11">Binds 2 magnesium ions per tetramer.</text>
</comment>
<feature type="binding site" evidence="11">
    <location>
        <position position="450"/>
    </location>
    <ligand>
        <name>L-phenylalanine</name>
        <dbReference type="ChEBI" id="CHEBI:58095"/>
    </ligand>
</feature>
<dbReference type="InterPro" id="IPR002319">
    <property type="entry name" value="Phenylalanyl-tRNA_Synthase"/>
</dbReference>
<dbReference type="PROSITE" id="PS50862">
    <property type="entry name" value="AA_TRNA_LIGASE_II"/>
    <property type="match status" value="1"/>
</dbReference>
<comment type="catalytic activity">
    <reaction evidence="11">
        <text>tRNA(Phe) + L-phenylalanine + ATP = L-phenylalanyl-tRNA(Phe) + AMP + diphosphate + H(+)</text>
        <dbReference type="Rhea" id="RHEA:19413"/>
        <dbReference type="Rhea" id="RHEA-COMP:9668"/>
        <dbReference type="Rhea" id="RHEA-COMP:9699"/>
        <dbReference type="ChEBI" id="CHEBI:15378"/>
        <dbReference type="ChEBI" id="CHEBI:30616"/>
        <dbReference type="ChEBI" id="CHEBI:33019"/>
        <dbReference type="ChEBI" id="CHEBI:58095"/>
        <dbReference type="ChEBI" id="CHEBI:78442"/>
        <dbReference type="ChEBI" id="CHEBI:78531"/>
        <dbReference type="ChEBI" id="CHEBI:456215"/>
        <dbReference type="EC" id="6.1.1.20"/>
    </reaction>
</comment>
<evidence type="ECO:0000256" key="2">
    <source>
        <dbReference type="ARBA" id="ARBA00006703"/>
    </source>
</evidence>
<evidence type="ECO:0000259" key="12">
    <source>
        <dbReference type="PROSITE" id="PS50862"/>
    </source>
</evidence>
<reference evidence="13" key="1">
    <citation type="journal article" date="2020" name="mSystems">
        <title>Genome- and Community-Level Interaction Insights into Carbon Utilization and Element Cycling Functions of Hydrothermarchaeota in Hydrothermal Sediment.</title>
        <authorList>
            <person name="Zhou Z."/>
            <person name="Liu Y."/>
            <person name="Xu W."/>
            <person name="Pan J."/>
            <person name="Luo Z.H."/>
            <person name="Li M."/>
        </authorList>
    </citation>
    <scope>NUCLEOTIDE SEQUENCE [LARGE SCALE GENOMIC DNA]</scope>
    <source>
        <strain evidence="13">SpSt-488</strain>
    </source>
</reference>
<dbReference type="EC" id="6.1.1.20" evidence="11"/>
<evidence type="ECO:0000256" key="11">
    <source>
        <dbReference type="HAMAP-Rule" id="MF_00282"/>
    </source>
</evidence>
<dbReference type="InterPro" id="IPR036390">
    <property type="entry name" value="WH_DNA-bd_sf"/>
</dbReference>
<dbReference type="AlphaFoldDB" id="A0A7C4CCF7"/>
<keyword evidence="6 11" id="KW-0547">Nucleotide-binding</keyword>
<name>A0A7C4CCF7_UNCW3</name>
<keyword evidence="5 11" id="KW-0479">Metal-binding</keyword>
<feature type="binding site" evidence="11">
    <location>
        <begin position="385"/>
        <end position="387"/>
    </location>
    <ligand>
        <name>L-phenylalanine</name>
        <dbReference type="ChEBI" id="CHEBI:58095"/>
    </ligand>
</feature>
<evidence type="ECO:0000313" key="13">
    <source>
        <dbReference type="EMBL" id="HGK27488.1"/>
    </source>
</evidence>
<accession>A0A7C4CCF7</accession>
<keyword evidence="10 11" id="KW-0030">Aminoacyl-tRNA synthetase</keyword>
<dbReference type="InterPro" id="IPR045864">
    <property type="entry name" value="aa-tRNA-synth_II/BPL/LPL"/>
</dbReference>
<evidence type="ECO:0000256" key="10">
    <source>
        <dbReference type="ARBA" id="ARBA00023146"/>
    </source>
</evidence>
<dbReference type="InterPro" id="IPR004529">
    <property type="entry name" value="Phe-tRNA-synth_IIc_asu"/>
</dbReference>
<dbReference type="Gene3D" id="1.10.10.10">
    <property type="entry name" value="Winged helix-like DNA-binding domain superfamily/Winged helix DNA-binding domain"/>
    <property type="match status" value="1"/>
</dbReference>
<comment type="caution">
    <text evidence="13">The sequence shown here is derived from an EMBL/GenBank/DDBJ whole genome shotgun (WGS) entry which is preliminary data.</text>
</comment>
<dbReference type="GO" id="GO:0000287">
    <property type="term" value="F:magnesium ion binding"/>
    <property type="evidence" value="ECO:0007669"/>
    <property type="project" value="UniProtKB-UniRule"/>
</dbReference>
<dbReference type="GO" id="GO:0004826">
    <property type="term" value="F:phenylalanine-tRNA ligase activity"/>
    <property type="evidence" value="ECO:0007669"/>
    <property type="project" value="UniProtKB-UniRule"/>
</dbReference>
<feature type="binding site" evidence="11">
    <location>
        <position position="425"/>
    </location>
    <ligand>
        <name>L-phenylalanine</name>
        <dbReference type="ChEBI" id="CHEBI:58095"/>
    </ligand>
</feature>